<name>A0A8H7K5M8_BIOOC</name>
<evidence type="ECO:0000313" key="3">
    <source>
        <dbReference type="Proteomes" id="UP000616885"/>
    </source>
</evidence>
<accession>A0A8H7K5M8</accession>
<reference evidence="2" key="1">
    <citation type="submission" date="2020-10" db="EMBL/GenBank/DDBJ databases">
        <title>High-Quality Genome Resource of Clonostachys rosea strain S41 by Oxford Nanopore Long-Read Sequencing.</title>
        <authorList>
            <person name="Wang H."/>
        </authorList>
    </citation>
    <scope>NUCLEOTIDE SEQUENCE</scope>
    <source>
        <strain evidence="2">S41</strain>
    </source>
</reference>
<gene>
    <name evidence="2" type="ORF">IM811_005878</name>
</gene>
<evidence type="ECO:0000313" key="2">
    <source>
        <dbReference type="EMBL" id="KAF9744298.1"/>
    </source>
</evidence>
<dbReference type="AlphaFoldDB" id="A0A8H7K5M8"/>
<dbReference type="Proteomes" id="UP000616885">
    <property type="component" value="Unassembled WGS sequence"/>
</dbReference>
<proteinExistence type="predicted"/>
<evidence type="ECO:0000256" key="1">
    <source>
        <dbReference type="SAM" id="MobiDB-lite"/>
    </source>
</evidence>
<feature type="compositionally biased region" description="Basic and acidic residues" evidence="1">
    <location>
        <begin position="1"/>
        <end position="11"/>
    </location>
</feature>
<feature type="region of interest" description="Disordered" evidence="1">
    <location>
        <begin position="1"/>
        <end position="55"/>
    </location>
</feature>
<comment type="caution">
    <text evidence="2">The sequence shown here is derived from an EMBL/GenBank/DDBJ whole genome shotgun (WGS) entry which is preliminary data.</text>
</comment>
<dbReference type="EMBL" id="JADCTT010000015">
    <property type="protein sequence ID" value="KAF9744298.1"/>
    <property type="molecule type" value="Genomic_DNA"/>
</dbReference>
<protein>
    <submittedName>
        <fullName evidence="2">Uncharacterized protein</fullName>
    </submittedName>
</protein>
<sequence length="61" mass="6684">MSDVHLDRPTDNEATDDNSAGANADLNNVAQFHKEGDDANSDCAKRWNTGGQNSDTLLFRF</sequence>
<feature type="compositionally biased region" description="Polar residues" evidence="1">
    <location>
        <begin position="17"/>
        <end position="30"/>
    </location>
</feature>
<organism evidence="2 3">
    <name type="scientific">Bionectria ochroleuca</name>
    <name type="common">Gliocladium roseum</name>
    <dbReference type="NCBI Taxonomy" id="29856"/>
    <lineage>
        <taxon>Eukaryota</taxon>
        <taxon>Fungi</taxon>
        <taxon>Dikarya</taxon>
        <taxon>Ascomycota</taxon>
        <taxon>Pezizomycotina</taxon>
        <taxon>Sordariomycetes</taxon>
        <taxon>Hypocreomycetidae</taxon>
        <taxon>Hypocreales</taxon>
        <taxon>Bionectriaceae</taxon>
        <taxon>Clonostachys</taxon>
    </lineage>
</organism>